<dbReference type="GO" id="GO:0008236">
    <property type="term" value="F:serine-type peptidase activity"/>
    <property type="evidence" value="ECO:0007669"/>
    <property type="project" value="UniProtKB-KW"/>
</dbReference>
<dbReference type="InterPro" id="IPR029045">
    <property type="entry name" value="ClpP/crotonase-like_dom_sf"/>
</dbReference>
<dbReference type="InterPro" id="IPR047272">
    <property type="entry name" value="S49_SppA_C"/>
</dbReference>
<feature type="region of interest" description="Disordered" evidence="5">
    <location>
        <begin position="1"/>
        <end position="26"/>
    </location>
</feature>
<protein>
    <submittedName>
        <fullName evidence="8">S49 family peptidase</fullName>
    </submittedName>
</protein>
<keyword evidence="6" id="KW-0472">Membrane</keyword>
<feature type="domain" description="Peptidase S49" evidence="7">
    <location>
        <begin position="163"/>
        <end position="322"/>
    </location>
</feature>
<feature type="compositionally biased region" description="Pro residues" evidence="5">
    <location>
        <begin position="1"/>
        <end position="19"/>
    </location>
</feature>
<dbReference type="KEGG" id="prv:G7070_04730"/>
<dbReference type="SUPFAM" id="SSF52096">
    <property type="entry name" value="ClpP/crotonase"/>
    <property type="match status" value="1"/>
</dbReference>
<dbReference type="EMBL" id="CP049865">
    <property type="protein sequence ID" value="QIK71704.1"/>
    <property type="molecule type" value="Genomic_DNA"/>
</dbReference>
<dbReference type="Pfam" id="PF01343">
    <property type="entry name" value="Peptidase_S49"/>
    <property type="match status" value="1"/>
</dbReference>
<sequence length="388" mass="39559">MPQAPLAPPPGPAGPPPRALRPETPFRRGFGLGAGAGLGAGLALIAGSLVASILGGIALMGLGAAASSVTGANQTGVEPLATVWGPSTARDTLRSIPIRGAMMTSGADGLGLTAGTYGYEVADVLDGMTAESAGGVVLTMNTPGGSIAGARAIADAVDRYRERTGKKVYAYVEDMSASAGMYAMAGADEIVVEHGSVVGSIGVIMGPLERYRNVTATGSILGAVQAERIESEYITAGTGKDSGNPFRDMTPAERAELQAIVDEFYGDFVDHVAAKRSIDRAVIVDQLGAAIFAPRKAKEVGLIDAELGRDEAMRRFASDAGLDPANTRVVEAAAPTMWAQLLGAADRPWGVAPAALPIDGQPARATSTLCTQARTPLAYHGSIEAVCG</sequence>
<keyword evidence="6" id="KW-1133">Transmembrane helix</keyword>
<comment type="similarity">
    <text evidence="1">Belongs to the peptidase S49 family.</text>
</comment>
<proteinExistence type="inferred from homology"/>
<evidence type="ECO:0000259" key="7">
    <source>
        <dbReference type="Pfam" id="PF01343"/>
    </source>
</evidence>
<evidence type="ECO:0000256" key="2">
    <source>
        <dbReference type="ARBA" id="ARBA00022670"/>
    </source>
</evidence>
<dbReference type="PANTHER" id="PTHR42987:SF4">
    <property type="entry name" value="PROTEASE SOHB-RELATED"/>
    <property type="match status" value="1"/>
</dbReference>
<keyword evidence="6" id="KW-0812">Transmembrane</keyword>
<dbReference type="GO" id="GO:0006508">
    <property type="term" value="P:proteolysis"/>
    <property type="evidence" value="ECO:0007669"/>
    <property type="project" value="UniProtKB-KW"/>
</dbReference>
<evidence type="ECO:0000313" key="8">
    <source>
        <dbReference type="EMBL" id="QIK71704.1"/>
    </source>
</evidence>
<gene>
    <name evidence="8" type="ORF">G7070_04730</name>
</gene>
<reference evidence="8 9" key="1">
    <citation type="submission" date="2020-03" db="EMBL/GenBank/DDBJ databases">
        <title>Propioniciclava sp. nov., isolated from Hydrophilus acuminatus.</title>
        <authorList>
            <person name="Hyun D.-W."/>
            <person name="Bae J.-W."/>
        </authorList>
    </citation>
    <scope>NUCLEOTIDE SEQUENCE [LARGE SCALE GENOMIC DNA]</scope>
    <source>
        <strain evidence="8 9">HDW11</strain>
    </source>
</reference>
<dbReference type="Gene3D" id="6.20.330.10">
    <property type="match status" value="1"/>
</dbReference>
<dbReference type="PANTHER" id="PTHR42987">
    <property type="entry name" value="PEPTIDASE S49"/>
    <property type="match status" value="1"/>
</dbReference>
<keyword evidence="2" id="KW-0645">Protease</keyword>
<evidence type="ECO:0000256" key="5">
    <source>
        <dbReference type="SAM" id="MobiDB-lite"/>
    </source>
</evidence>
<organism evidence="8 9">
    <name type="scientific">Propioniciclava coleopterorum</name>
    <dbReference type="NCBI Taxonomy" id="2714937"/>
    <lineage>
        <taxon>Bacteria</taxon>
        <taxon>Bacillati</taxon>
        <taxon>Actinomycetota</taxon>
        <taxon>Actinomycetes</taxon>
        <taxon>Propionibacteriales</taxon>
        <taxon>Propionibacteriaceae</taxon>
        <taxon>Propioniciclava</taxon>
    </lineage>
</organism>
<keyword evidence="4" id="KW-0720">Serine protease</keyword>
<dbReference type="CDD" id="cd07023">
    <property type="entry name" value="S49_Sppa_N_C"/>
    <property type="match status" value="1"/>
</dbReference>
<dbReference type="Proteomes" id="UP000501058">
    <property type="component" value="Chromosome"/>
</dbReference>
<keyword evidence="3" id="KW-0378">Hydrolase</keyword>
<evidence type="ECO:0000256" key="6">
    <source>
        <dbReference type="SAM" id="Phobius"/>
    </source>
</evidence>
<dbReference type="AlphaFoldDB" id="A0A6G7Y489"/>
<feature type="transmembrane region" description="Helical" evidence="6">
    <location>
        <begin position="30"/>
        <end position="63"/>
    </location>
</feature>
<accession>A0A6G7Y489</accession>
<evidence type="ECO:0000256" key="4">
    <source>
        <dbReference type="ARBA" id="ARBA00022825"/>
    </source>
</evidence>
<keyword evidence="9" id="KW-1185">Reference proteome</keyword>
<dbReference type="RefSeq" id="WP_166232365.1">
    <property type="nucleotide sequence ID" value="NZ_CP049865.1"/>
</dbReference>
<evidence type="ECO:0000256" key="3">
    <source>
        <dbReference type="ARBA" id="ARBA00022801"/>
    </source>
</evidence>
<evidence type="ECO:0000313" key="9">
    <source>
        <dbReference type="Proteomes" id="UP000501058"/>
    </source>
</evidence>
<dbReference type="InterPro" id="IPR002142">
    <property type="entry name" value="Peptidase_S49"/>
</dbReference>
<evidence type="ECO:0000256" key="1">
    <source>
        <dbReference type="ARBA" id="ARBA00008683"/>
    </source>
</evidence>
<name>A0A6G7Y489_9ACTN</name>
<dbReference type="Gene3D" id="3.90.226.10">
    <property type="entry name" value="2-enoyl-CoA Hydratase, Chain A, domain 1"/>
    <property type="match status" value="1"/>
</dbReference>